<proteinExistence type="predicted"/>
<keyword evidence="2" id="KW-1185">Reference proteome</keyword>
<evidence type="ECO:0000313" key="2">
    <source>
        <dbReference type="Proteomes" id="UP000033514"/>
    </source>
</evidence>
<protein>
    <submittedName>
        <fullName evidence="1">Uncharacterized protein</fullName>
    </submittedName>
</protein>
<reference evidence="1 2" key="1">
    <citation type="submission" date="2015-03" db="EMBL/GenBank/DDBJ databases">
        <authorList>
            <person name="Hassan Y.I."/>
            <person name="Lepp D."/>
            <person name="Zhou T."/>
        </authorList>
    </citation>
    <scope>NUCLEOTIDE SEQUENCE [LARGE SCALE GENOMIC DNA]</scope>
    <source>
        <strain evidence="1 2">GH2-10</strain>
    </source>
</reference>
<accession>A0A0F5LDG2</accession>
<gene>
    <name evidence="1" type="ORF">VW35_08495</name>
</gene>
<sequence>MIPIELLYVFKAAGLSNENRRCWSTDQLLGAARNGATVGVDPIRACYAQGVHINHDFGV</sequence>
<dbReference type="PATRIC" id="fig|361041.3.peg.1045"/>
<dbReference type="Proteomes" id="UP000033514">
    <property type="component" value="Unassembled WGS sequence"/>
</dbReference>
<comment type="caution">
    <text evidence="1">The sequence shown here is derived from an EMBL/GenBank/DDBJ whole genome shotgun (WGS) entry which is preliminary data.</text>
</comment>
<organism evidence="1 2">
    <name type="scientific">Devosia soli</name>
    <dbReference type="NCBI Taxonomy" id="361041"/>
    <lineage>
        <taxon>Bacteria</taxon>
        <taxon>Pseudomonadati</taxon>
        <taxon>Pseudomonadota</taxon>
        <taxon>Alphaproteobacteria</taxon>
        <taxon>Hyphomicrobiales</taxon>
        <taxon>Devosiaceae</taxon>
        <taxon>Devosia</taxon>
    </lineage>
</organism>
<evidence type="ECO:0000313" key="1">
    <source>
        <dbReference type="EMBL" id="KKB80403.1"/>
    </source>
</evidence>
<dbReference type="AlphaFoldDB" id="A0A0F5LDG2"/>
<dbReference type="EMBL" id="LAJG01000014">
    <property type="protein sequence ID" value="KKB80403.1"/>
    <property type="molecule type" value="Genomic_DNA"/>
</dbReference>
<name>A0A0F5LDG2_9HYPH</name>